<dbReference type="AlphaFoldDB" id="A0AB34FDW5"/>
<keyword evidence="2" id="KW-0472">Membrane</keyword>
<dbReference type="PANTHER" id="PTHR40628">
    <property type="entry name" value="CHROMO DOMAIN-CONTAINING PROTEIN"/>
    <property type="match status" value="1"/>
</dbReference>
<keyword evidence="3" id="KW-0808">Transferase</keyword>
<feature type="transmembrane region" description="Helical" evidence="2">
    <location>
        <begin position="673"/>
        <end position="694"/>
    </location>
</feature>
<protein>
    <submittedName>
        <fullName evidence="3">S-adenosylmethionine-dependent methyltransferase-like protein</fullName>
    </submittedName>
</protein>
<sequence length="1108" mass="122107">MAAQPYQEQPLPCPDWVLSTGSNAHVAKDRVWFEDDYAPVDCMVYSVGVCPPMQVTGIGTVRLPVRTSFKPGPNSHGALHLFNVLHVPKSLVNIIGKPALDDFNVEFLHPSAKAMAKLTTHANSKTVALFKNGVGDLSGLPVVRLSGYPVGPRVAPPRPSSGCKGMVVSVNWPASEQEKCFRQRKANSPISSRDQSGALTNGEYQWLKHHYGSEFKFLTVHGLSIYKEDDRQEGRSILRHLRAQDDLRDHKCVDESVDVACNKGMAPASSAGDDVSSDEDRRKARKQILSCHFSREEIDYINRDWGNTAAFMHHLGLDFYDEEDCCKAKAMATKFTAMSNEQDEDDKDDYAIKDSSSGMSANIGVERPGRLMDHLFSERELYYINRDHGNSAIFMKHMGLKLDDSDDCLEAREIAASVYSDIDDGDDESLADNVLSYLNVGMGLKGPRQLADHFFSEEELDFVNNTYGDSVSFMISLGLEFYRENDCRKAKSIAAALLSNDDQGGDAAAALTLRNPRQQSGQEYVGCIYDSIEALRRNGNMVVVLWIPTSAENKHLQNAKAQARDATKEGANPPLEFPRMRSTTLGVARSVHCIVRDIPDDVGRFSKKVDAALPGKHTLQLYDGLSWKEANVLAQLRTGMSRLNGYLSKIAAAPSQQCCAYDMGLSPKVSWCWIAVFSFVSLVANVVFLIGCISPGTANLSLYRVKVAVLADGLQKLAAEDSGGAAPGTLLHPDLPIYWYWGSSGICDVYGSQSETRCRRQFPPTQAVLAIVEESLRDRLGEGTDQASAVVSAWNTTLSRLNPARLRDREARFASLSKASAALAVLAVILDVFSPVVGGAVVFSSSKSALLPYAVPVLGALLALGAGVLATCSMNEGVHGVVGTGEYGGPGVILLFVGAALRLGSSLLGCCAWNGVGREDRTQGDAELSPQKQWRQQQQTSRRRELLSIEDIGFLGEKRIHDHFQCALSDWTARGNWTSKLRSKDGHPRFTQDERLFADFTYADRSGSMREALRRADVPVSPAWSNNTTYHFEVKTTPGEYDADMFLRESQVQKMQDYDHDPYNAYILIRISRIQGNPVTDYFPNPWTLVENGALELDWGTYRPRLRL</sequence>
<keyword evidence="3" id="KW-0489">Methyltransferase</keyword>
<dbReference type="PANTHER" id="PTHR40628:SF1">
    <property type="entry name" value="CHROMO DOMAIN-CONTAINING PROTEIN"/>
    <property type="match status" value="1"/>
</dbReference>
<feature type="transmembrane region" description="Helical" evidence="2">
    <location>
        <begin position="821"/>
        <end position="844"/>
    </location>
</feature>
<feature type="region of interest" description="Disordered" evidence="1">
    <location>
        <begin position="921"/>
        <end position="940"/>
    </location>
</feature>
<keyword evidence="4" id="KW-1185">Reference proteome</keyword>
<feature type="transmembrane region" description="Helical" evidence="2">
    <location>
        <begin position="850"/>
        <end position="870"/>
    </location>
</feature>
<evidence type="ECO:0000256" key="2">
    <source>
        <dbReference type="SAM" id="Phobius"/>
    </source>
</evidence>
<reference evidence="3" key="1">
    <citation type="submission" date="2023-01" db="EMBL/GenBank/DDBJ databases">
        <title>The growth and conidiation of Purpureocillium lavendulum are regulated by nitrogen source and histone H3K14 acetylation.</title>
        <authorList>
            <person name="Tang P."/>
            <person name="Han J."/>
            <person name="Zhang C."/>
            <person name="Tang P."/>
            <person name="Qi F."/>
            <person name="Zhang K."/>
            <person name="Liang L."/>
        </authorList>
    </citation>
    <scope>NUCLEOTIDE SEQUENCE</scope>
    <source>
        <strain evidence="3">YMF1.00683</strain>
    </source>
</reference>
<dbReference type="EMBL" id="JAQHRD010000016">
    <property type="protein sequence ID" value="KAJ6436864.1"/>
    <property type="molecule type" value="Genomic_DNA"/>
</dbReference>
<organism evidence="3 4">
    <name type="scientific">Purpureocillium lavendulum</name>
    <dbReference type="NCBI Taxonomy" id="1247861"/>
    <lineage>
        <taxon>Eukaryota</taxon>
        <taxon>Fungi</taxon>
        <taxon>Dikarya</taxon>
        <taxon>Ascomycota</taxon>
        <taxon>Pezizomycotina</taxon>
        <taxon>Sordariomycetes</taxon>
        <taxon>Hypocreomycetidae</taxon>
        <taxon>Hypocreales</taxon>
        <taxon>Ophiocordycipitaceae</taxon>
        <taxon>Purpureocillium</taxon>
    </lineage>
</organism>
<dbReference type="GO" id="GO:0008168">
    <property type="term" value="F:methyltransferase activity"/>
    <property type="evidence" value="ECO:0007669"/>
    <property type="project" value="UniProtKB-KW"/>
</dbReference>
<evidence type="ECO:0000313" key="3">
    <source>
        <dbReference type="EMBL" id="KAJ6436864.1"/>
    </source>
</evidence>
<comment type="caution">
    <text evidence="3">The sequence shown here is derived from an EMBL/GenBank/DDBJ whole genome shotgun (WGS) entry which is preliminary data.</text>
</comment>
<feature type="compositionally biased region" description="Low complexity" evidence="1">
    <location>
        <begin position="931"/>
        <end position="940"/>
    </location>
</feature>
<gene>
    <name evidence="3" type="ORF">O9K51_10632</name>
</gene>
<proteinExistence type="predicted"/>
<dbReference type="GO" id="GO:0032259">
    <property type="term" value="P:methylation"/>
    <property type="evidence" value="ECO:0007669"/>
    <property type="project" value="UniProtKB-KW"/>
</dbReference>
<keyword evidence="2" id="KW-0812">Transmembrane</keyword>
<accession>A0AB34FDW5</accession>
<name>A0AB34FDW5_9HYPO</name>
<evidence type="ECO:0000313" key="4">
    <source>
        <dbReference type="Proteomes" id="UP001163105"/>
    </source>
</evidence>
<dbReference type="Proteomes" id="UP001163105">
    <property type="component" value="Unassembled WGS sequence"/>
</dbReference>
<keyword evidence="2" id="KW-1133">Transmembrane helix</keyword>
<evidence type="ECO:0000256" key="1">
    <source>
        <dbReference type="SAM" id="MobiDB-lite"/>
    </source>
</evidence>